<dbReference type="SUPFAM" id="SSF53218">
    <property type="entry name" value="Molybdenum cofactor biosynthesis proteins"/>
    <property type="match status" value="1"/>
</dbReference>
<dbReference type="InterPro" id="IPR036425">
    <property type="entry name" value="MoaB/Mog-like_dom_sf"/>
</dbReference>
<dbReference type="NCBIfam" id="TIGR00177">
    <property type="entry name" value="molyb_syn"/>
    <property type="match status" value="1"/>
</dbReference>
<dbReference type="GO" id="GO:0005829">
    <property type="term" value="C:cytosol"/>
    <property type="evidence" value="ECO:0007669"/>
    <property type="project" value="TreeGrafter"/>
</dbReference>
<keyword evidence="4" id="KW-0460">Magnesium</keyword>
<keyword evidence="7" id="KW-1185">Reference proteome</keyword>
<sequence>MADFQYQNPDDAIAAAVSRLRPVATETIRITEAGGRVLATDLMLDRDSPACDVSAMDGFAVRIDELTAGSVPVSAEAAAGHAPPTCKAGTAVRIFTGAPVPPECDTVIKREDVHEAEAAITLKDGIAPPRIGSHIRRRGENGLSGHSFLQAGSVLTPAALAGAATCGAAEFSVYRRVRVAIVTTGDELCRIDQQPESWQIRDSNGFALRGLFQSRPYLDVATPIHAPDKLTELTDLLKRLSSEFDAIFLTGGVSVGDRDFVPKAVKNAGGEIIFHKLPIRPGKPLLTAVQDGTLIAGLPGNPVSVLYTGRRFGVAYLQHLAGFNKPEPVLTTSLLNADEKSLHLHWGRLVQLEPQGARLLESRGSGDVINASQSDGFIEIPAGQSGRGPWKYFSW</sequence>
<name>A0A517QWC2_9PLAN</name>
<dbReference type="Pfam" id="PF03453">
    <property type="entry name" value="MoeA_N"/>
    <property type="match status" value="1"/>
</dbReference>
<protein>
    <recommendedName>
        <fullName evidence="4">Molybdopterin molybdenumtransferase</fullName>
        <ecNumber evidence="4">2.10.1.1</ecNumber>
    </recommendedName>
</protein>
<dbReference type="SMART" id="SM00852">
    <property type="entry name" value="MoCF_biosynth"/>
    <property type="match status" value="1"/>
</dbReference>
<evidence type="ECO:0000256" key="4">
    <source>
        <dbReference type="RuleBase" id="RU365090"/>
    </source>
</evidence>
<gene>
    <name evidence="6" type="primary">moeA</name>
    <name evidence="6" type="ORF">Pan189_02260</name>
</gene>
<comment type="catalytic activity">
    <reaction evidence="3">
        <text>adenylyl-molybdopterin + molybdate = Mo-molybdopterin + AMP + H(+)</text>
        <dbReference type="Rhea" id="RHEA:35047"/>
        <dbReference type="ChEBI" id="CHEBI:15378"/>
        <dbReference type="ChEBI" id="CHEBI:36264"/>
        <dbReference type="ChEBI" id="CHEBI:62727"/>
        <dbReference type="ChEBI" id="CHEBI:71302"/>
        <dbReference type="ChEBI" id="CHEBI:456215"/>
        <dbReference type="EC" id="2.10.1.1"/>
    </reaction>
</comment>
<dbReference type="GO" id="GO:0006777">
    <property type="term" value="P:Mo-molybdopterin cofactor biosynthetic process"/>
    <property type="evidence" value="ECO:0007669"/>
    <property type="project" value="UniProtKB-UniRule"/>
</dbReference>
<dbReference type="CDD" id="cd00887">
    <property type="entry name" value="MoeA"/>
    <property type="match status" value="1"/>
</dbReference>
<evidence type="ECO:0000256" key="2">
    <source>
        <dbReference type="ARBA" id="ARBA00010763"/>
    </source>
</evidence>
<dbReference type="EMBL" id="CP036268">
    <property type="protein sequence ID" value="QDT35873.1"/>
    <property type="molecule type" value="Genomic_DNA"/>
</dbReference>
<organism evidence="6 7">
    <name type="scientific">Stratiformator vulcanicus</name>
    <dbReference type="NCBI Taxonomy" id="2527980"/>
    <lineage>
        <taxon>Bacteria</taxon>
        <taxon>Pseudomonadati</taxon>
        <taxon>Planctomycetota</taxon>
        <taxon>Planctomycetia</taxon>
        <taxon>Planctomycetales</taxon>
        <taxon>Planctomycetaceae</taxon>
        <taxon>Stratiformator</taxon>
    </lineage>
</organism>
<dbReference type="KEGG" id="svp:Pan189_02260"/>
<evidence type="ECO:0000313" key="6">
    <source>
        <dbReference type="EMBL" id="QDT35873.1"/>
    </source>
</evidence>
<dbReference type="EC" id="2.10.1.1" evidence="4"/>
<keyword evidence="4 6" id="KW-0808">Transferase</keyword>
<evidence type="ECO:0000256" key="1">
    <source>
        <dbReference type="ARBA" id="ARBA00002901"/>
    </source>
</evidence>
<dbReference type="UniPathway" id="UPA00344"/>
<dbReference type="Gene3D" id="2.170.190.11">
    <property type="entry name" value="Molybdopterin biosynthesis moea protein, domain 3"/>
    <property type="match status" value="1"/>
</dbReference>
<dbReference type="Gene3D" id="3.90.105.10">
    <property type="entry name" value="Molybdopterin biosynthesis moea protein, domain 2"/>
    <property type="match status" value="1"/>
</dbReference>
<comment type="function">
    <text evidence="1 4">Catalyzes the insertion of molybdate into adenylated molybdopterin with the concomitant release of AMP.</text>
</comment>
<dbReference type="InterPro" id="IPR001453">
    <property type="entry name" value="MoaB/Mog_dom"/>
</dbReference>
<accession>A0A517QWC2</accession>
<comment type="pathway">
    <text evidence="4">Cofactor biosynthesis; molybdopterin biosynthesis.</text>
</comment>
<dbReference type="OrthoDB" id="9804758at2"/>
<keyword evidence="4" id="KW-0500">Molybdenum</keyword>
<evidence type="ECO:0000259" key="5">
    <source>
        <dbReference type="SMART" id="SM00852"/>
    </source>
</evidence>
<dbReference type="PANTHER" id="PTHR10192">
    <property type="entry name" value="MOLYBDOPTERIN BIOSYNTHESIS PROTEIN"/>
    <property type="match status" value="1"/>
</dbReference>
<dbReference type="RefSeq" id="WP_145362137.1">
    <property type="nucleotide sequence ID" value="NZ_CP036268.1"/>
</dbReference>
<dbReference type="Gene3D" id="2.40.340.10">
    <property type="entry name" value="MoeA, C-terminal, domain IV"/>
    <property type="match status" value="1"/>
</dbReference>
<keyword evidence="4" id="KW-0501">Molybdenum cofactor biosynthesis</keyword>
<comment type="similarity">
    <text evidence="2 4">Belongs to the MoeA family.</text>
</comment>
<dbReference type="GO" id="GO:0061599">
    <property type="term" value="F:molybdopterin molybdotransferase activity"/>
    <property type="evidence" value="ECO:0007669"/>
    <property type="project" value="UniProtKB-UniRule"/>
</dbReference>
<dbReference type="PANTHER" id="PTHR10192:SF5">
    <property type="entry name" value="GEPHYRIN"/>
    <property type="match status" value="1"/>
</dbReference>
<dbReference type="AlphaFoldDB" id="A0A517QWC2"/>
<dbReference type="Gene3D" id="3.40.980.10">
    <property type="entry name" value="MoaB/Mog-like domain"/>
    <property type="match status" value="1"/>
</dbReference>
<comment type="cofactor">
    <cofactor evidence="4">
        <name>Mg(2+)</name>
        <dbReference type="ChEBI" id="CHEBI:18420"/>
    </cofactor>
</comment>
<dbReference type="SUPFAM" id="SSF63882">
    <property type="entry name" value="MoeA N-terminal region -like"/>
    <property type="match status" value="1"/>
</dbReference>
<keyword evidence="4" id="KW-0479">Metal-binding</keyword>
<proteinExistence type="inferred from homology"/>
<dbReference type="InterPro" id="IPR036135">
    <property type="entry name" value="MoeA_linker/N_sf"/>
</dbReference>
<reference evidence="6 7" key="1">
    <citation type="submission" date="2019-02" db="EMBL/GenBank/DDBJ databases">
        <title>Deep-cultivation of Planctomycetes and their phenomic and genomic characterization uncovers novel biology.</title>
        <authorList>
            <person name="Wiegand S."/>
            <person name="Jogler M."/>
            <person name="Boedeker C."/>
            <person name="Pinto D."/>
            <person name="Vollmers J."/>
            <person name="Rivas-Marin E."/>
            <person name="Kohn T."/>
            <person name="Peeters S.H."/>
            <person name="Heuer A."/>
            <person name="Rast P."/>
            <person name="Oberbeckmann S."/>
            <person name="Bunk B."/>
            <person name="Jeske O."/>
            <person name="Meyerdierks A."/>
            <person name="Storesund J.E."/>
            <person name="Kallscheuer N."/>
            <person name="Luecker S."/>
            <person name="Lage O.M."/>
            <person name="Pohl T."/>
            <person name="Merkel B.J."/>
            <person name="Hornburger P."/>
            <person name="Mueller R.-W."/>
            <person name="Bruemmer F."/>
            <person name="Labrenz M."/>
            <person name="Spormann A.M."/>
            <person name="Op den Camp H."/>
            <person name="Overmann J."/>
            <person name="Amann R."/>
            <person name="Jetten M.S.M."/>
            <person name="Mascher T."/>
            <person name="Medema M.H."/>
            <person name="Devos D.P."/>
            <person name="Kaster A.-K."/>
            <person name="Ovreas L."/>
            <person name="Rohde M."/>
            <person name="Galperin M.Y."/>
            <person name="Jogler C."/>
        </authorList>
    </citation>
    <scope>NUCLEOTIDE SEQUENCE [LARGE SCALE GENOMIC DNA]</scope>
    <source>
        <strain evidence="6 7">Pan189</strain>
    </source>
</reference>
<feature type="domain" description="MoaB/Mog" evidence="5">
    <location>
        <begin position="180"/>
        <end position="319"/>
    </location>
</feature>
<dbReference type="InterPro" id="IPR038987">
    <property type="entry name" value="MoeA-like"/>
</dbReference>
<dbReference type="Proteomes" id="UP000317318">
    <property type="component" value="Chromosome"/>
</dbReference>
<dbReference type="GO" id="GO:0046872">
    <property type="term" value="F:metal ion binding"/>
    <property type="evidence" value="ECO:0007669"/>
    <property type="project" value="UniProtKB-UniRule"/>
</dbReference>
<dbReference type="InterPro" id="IPR036688">
    <property type="entry name" value="MoeA_C_domain_IV_sf"/>
</dbReference>
<evidence type="ECO:0000313" key="7">
    <source>
        <dbReference type="Proteomes" id="UP000317318"/>
    </source>
</evidence>
<evidence type="ECO:0000256" key="3">
    <source>
        <dbReference type="ARBA" id="ARBA00047317"/>
    </source>
</evidence>
<dbReference type="Pfam" id="PF00994">
    <property type="entry name" value="MoCF_biosynth"/>
    <property type="match status" value="1"/>
</dbReference>
<dbReference type="InterPro" id="IPR005110">
    <property type="entry name" value="MoeA_linker/N"/>
</dbReference>